<keyword evidence="5" id="KW-1185">Reference proteome</keyword>
<evidence type="ECO:0000313" key="4">
    <source>
        <dbReference type="Proteomes" id="UP000199052"/>
    </source>
</evidence>
<dbReference type="Proteomes" id="UP000199052">
    <property type="component" value="Unassembled WGS sequence"/>
</dbReference>
<evidence type="ECO:0000313" key="5">
    <source>
        <dbReference type="Proteomes" id="UP000533017"/>
    </source>
</evidence>
<accession>A0A1I2UH13</accession>
<dbReference type="STRING" id="504797.SAMN05421678_108149"/>
<dbReference type="EMBL" id="JACBZA010000001">
    <property type="protein sequence ID" value="NYH86563.1"/>
    <property type="molecule type" value="Genomic_DNA"/>
</dbReference>
<dbReference type="RefSeq" id="WP_092883946.1">
    <property type="nucleotide sequence ID" value="NZ_FOOI01000008.1"/>
</dbReference>
<evidence type="ECO:0000313" key="3">
    <source>
        <dbReference type="EMBL" id="SFG75669.1"/>
    </source>
</evidence>
<reference evidence="3 4" key="1">
    <citation type="submission" date="2016-10" db="EMBL/GenBank/DDBJ databases">
        <authorList>
            <person name="de Groot N.N."/>
        </authorList>
    </citation>
    <scope>NUCLEOTIDE SEQUENCE [LARGE SCALE GENOMIC DNA]</scope>
    <source>
        <strain evidence="3 4">CPCC 202808</strain>
    </source>
</reference>
<evidence type="ECO:0000256" key="1">
    <source>
        <dbReference type="SAM" id="MobiDB-lite"/>
    </source>
</evidence>
<dbReference type="AlphaFoldDB" id="A0A1I2UH13"/>
<feature type="region of interest" description="Disordered" evidence="1">
    <location>
        <begin position="95"/>
        <end position="138"/>
    </location>
</feature>
<gene>
    <name evidence="2" type="ORF">FHR37_005414</name>
    <name evidence="3" type="ORF">SAMN05421678_108149</name>
</gene>
<dbReference type="OrthoDB" id="5516926at2"/>
<feature type="compositionally biased region" description="Low complexity" evidence="1">
    <location>
        <begin position="21"/>
        <end position="39"/>
    </location>
</feature>
<dbReference type="InterPro" id="IPR007922">
    <property type="entry name" value="DciA-like"/>
</dbReference>
<dbReference type="PANTHER" id="PTHR36456">
    <property type="entry name" value="UPF0232 PROTEIN SCO3875"/>
    <property type="match status" value="1"/>
</dbReference>
<proteinExistence type="predicted"/>
<name>A0A1I2UH13_9ACTN</name>
<protein>
    <submittedName>
        <fullName evidence="2">Nucleic acid-binding Zn ribbon protein</fullName>
    </submittedName>
    <submittedName>
        <fullName evidence="3">Predicted nucleic acid-binding protein, contains Zn-ribbon domain (Includes truncated derivatives)</fullName>
    </submittedName>
</protein>
<reference evidence="2 5" key="2">
    <citation type="submission" date="2020-07" db="EMBL/GenBank/DDBJ databases">
        <title>Sequencing the genomes of 1000 actinobacteria strains.</title>
        <authorList>
            <person name="Klenk H.-P."/>
        </authorList>
    </citation>
    <scope>NUCLEOTIDE SEQUENCE [LARGE SCALE GENOMIC DNA]</scope>
    <source>
        <strain evidence="2 5">DSM 45117</strain>
    </source>
</reference>
<feature type="compositionally biased region" description="Gly residues" evidence="1">
    <location>
        <begin position="96"/>
        <end position="109"/>
    </location>
</feature>
<dbReference type="Proteomes" id="UP000533017">
    <property type="component" value="Unassembled WGS sequence"/>
</dbReference>
<organism evidence="3 4">
    <name type="scientific">Actinopolymorpha cephalotaxi</name>
    <dbReference type="NCBI Taxonomy" id="504797"/>
    <lineage>
        <taxon>Bacteria</taxon>
        <taxon>Bacillati</taxon>
        <taxon>Actinomycetota</taxon>
        <taxon>Actinomycetes</taxon>
        <taxon>Propionibacteriales</taxon>
        <taxon>Actinopolymorphaceae</taxon>
        <taxon>Actinopolymorpha</taxon>
    </lineage>
</organism>
<feature type="region of interest" description="Disordered" evidence="1">
    <location>
        <begin position="1"/>
        <end position="78"/>
    </location>
</feature>
<feature type="compositionally biased region" description="Basic and acidic residues" evidence="1">
    <location>
        <begin position="56"/>
        <end position="70"/>
    </location>
</feature>
<dbReference type="Pfam" id="PF05258">
    <property type="entry name" value="DciA"/>
    <property type="match status" value="1"/>
</dbReference>
<dbReference type="EMBL" id="FOOI01000008">
    <property type="protein sequence ID" value="SFG75669.1"/>
    <property type="molecule type" value="Genomic_DNA"/>
</dbReference>
<dbReference type="PANTHER" id="PTHR36456:SF1">
    <property type="entry name" value="UPF0232 PROTEIN SCO3875"/>
    <property type="match status" value="1"/>
</dbReference>
<evidence type="ECO:0000313" key="2">
    <source>
        <dbReference type="EMBL" id="NYH86563.1"/>
    </source>
</evidence>
<sequence>MPTEPPDLPERAAPADLTGPLDAADSLDSVDSAGPVDPGDPGDGADGVDGEAPDPAGRRTDAQEGPRSPDDGDATWNPSGLELARAVAAALARPVIGGGRRGGRSGSGRAGDRRSRAGNTTRTTRSGAGPDDRDPQALDSTIGRLVNERGWTTDVAVAGALARWDHIVGPDVAAHCRAERYVDAELTVRADSTAWATQVRLLAPSLVRRLNEELGDGTVRRVVVLGPSAPSWQRGLRSVRDGRGPRDTYG</sequence>